<dbReference type="RefSeq" id="WP_200354289.1">
    <property type="nucleotide sequence ID" value="NZ_JAENIL010000006.1"/>
</dbReference>
<evidence type="ECO:0000313" key="5">
    <source>
        <dbReference type="EMBL" id="MBK1876072.1"/>
    </source>
</evidence>
<dbReference type="GO" id="GO:0042626">
    <property type="term" value="F:ATPase-coupled transmembrane transporter activity"/>
    <property type="evidence" value="ECO:0007669"/>
    <property type="project" value="TreeGrafter"/>
</dbReference>
<keyword evidence="2" id="KW-0547">Nucleotide-binding</keyword>
<dbReference type="InterPro" id="IPR003593">
    <property type="entry name" value="AAA+_ATPase"/>
</dbReference>
<dbReference type="Pfam" id="PF00005">
    <property type="entry name" value="ABC_tran"/>
    <property type="match status" value="2"/>
</dbReference>
<feature type="domain" description="ABC transporter" evidence="4">
    <location>
        <begin position="253"/>
        <end position="481"/>
    </location>
</feature>
<dbReference type="GO" id="GO:0043190">
    <property type="term" value="C:ATP-binding cassette (ABC) transporter complex"/>
    <property type="evidence" value="ECO:0007669"/>
    <property type="project" value="TreeGrafter"/>
</dbReference>
<keyword evidence="3 5" id="KW-0067">ATP-binding</keyword>
<accession>A0A934RXA2</accession>
<dbReference type="Gene3D" id="3.40.50.300">
    <property type="entry name" value="P-loop containing nucleotide triphosphate hydrolases"/>
    <property type="match status" value="2"/>
</dbReference>
<dbReference type="PANTHER" id="PTHR43553">
    <property type="entry name" value="HEAVY METAL TRANSPORTER"/>
    <property type="match status" value="1"/>
</dbReference>
<dbReference type="SUPFAM" id="SSF52540">
    <property type="entry name" value="P-loop containing nucleoside triphosphate hydrolases"/>
    <property type="match status" value="2"/>
</dbReference>
<dbReference type="EMBL" id="JAENIL010000006">
    <property type="protein sequence ID" value="MBK1876072.1"/>
    <property type="molecule type" value="Genomic_DNA"/>
</dbReference>
<dbReference type="Proteomes" id="UP000617628">
    <property type="component" value="Unassembled WGS sequence"/>
</dbReference>
<name>A0A934RXA2_9BACT</name>
<evidence type="ECO:0000256" key="3">
    <source>
        <dbReference type="ARBA" id="ARBA00022840"/>
    </source>
</evidence>
<evidence type="ECO:0000256" key="1">
    <source>
        <dbReference type="ARBA" id="ARBA00022448"/>
    </source>
</evidence>
<dbReference type="PROSITE" id="PS00211">
    <property type="entry name" value="ABC_TRANSPORTER_1"/>
    <property type="match status" value="1"/>
</dbReference>
<feature type="domain" description="ABC transporter" evidence="4">
    <location>
        <begin position="3"/>
        <end position="232"/>
    </location>
</feature>
<dbReference type="AlphaFoldDB" id="A0A934RXA2"/>
<sequence length="482" mass="53874">MPPSHAPMRFRGLKYGQIEIEELNLSSGQTTCFLGRNASGKSLIGTLITGETSPDEGAIEDVPSNVSLLSFESLQQDYEQELANDDTDFQDSLDYGTTGRELLLGSGHSNGKIEDAAQRFGISDMLDRGCRQFSTGELRRITLLKEILLEPDLLILDEPYEGLDRESQLTLGDFFHQLAVSGKQLLFLANRLQDVPEWSDRLIIIENGKIIDDRPTRVSLADASTQQLFTLGENIPALPDCPSGQPPVFTPLLRLTENKIAYGDTTQFEGLNWTLQAGEHTLITGPNGSGKSTLLSLLTGDHPQCYTNQIEIFGYQRGTGESIWDIKRHIGYLSPSLHRDYRVSCSLETVLVSGFHDSIGLYEPATAEELSIAHQWLEFFGLSEFANRPFRSLSYGQQRLALIGRALIKQPPLVIFDEPTQGLDDLNRHLVLACLERLASLERTTLLFVSHREDEHIPLFKRQLAFRVSKHDSTRFEVVKLG</sequence>
<dbReference type="InterPro" id="IPR050095">
    <property type="entry name" value="ECF_ABC_transporter_ATP-bd"/>
</dbReference>
<dbReference type="GO" id="GO:0016887">
    <property type="term" value="F:ATP hydrolysis activity"/>
    <property type="evidence" value="ECO:0007669"/>
    <property type="project" value="InterPro"/>
</dbReference>
<dbReference type="InterPro" id="IPR027417">
    <property type="entry name" value="P-loop_NTPase"/>
</dbReference>
<organism evidence="5 6">
    <name type="scientific">Pelagicoccus mobilis</name>
    <dbReference type="NCBI Taxonomy" id="415221"/>
    <lineage>
        <taxon>Bacteria</taxon>
        <taxon>Pseudomonadati</taxon>
        <taxon>Verrucomicrobiota</taxon>
        <taxon>Opitutia</taxon>
        <taxon>Puniceicoccales</taxon>
        <taxon>Pelagicoccaceae</taxon>
        <taxon>Pelagicoccus</taxon>
    </lineage>
</organism>
<evidence type="ECO:0000259" key="4">
    <source>
        <dbReference type="PROSITE" id="PS50893"/>
    </source>
</evidence>
<dbReference type="InterPro" id="IPR017871">
    <property type="entry name" value="ABC_transporter-like_CS"/>
</dbReference>
<dbReference type="PANTHER" id="PTHR43553:SF3">
    <property type="entry name" value="ABC TRANSPORTER ATP-BINDING PROTEIN MODF"/>
    <property type="match status" value="1"/>
</dbReference>
<evidence type="ECO:0000256" key="2">
    <source>
        <dbReference type="ARBA" id="ARBA00022741"/>
    </source>
</evidence>
<keyword evidence="6" id="KW-1185">Reference proteome</keyword>
<gene>
    <name evidence="5" type="ORF">JIN87_04280</name>
</gene>
<keyword evidence="1" id="KW-0813">Transport</keyword>
<dbReference type="PROSITE" id="PS50893">
    <property type="entry name" value="ABC_TRANSPORTER_2"/>
    <property type="match status" value="2"/>
</dbReference>
<dbReference type="InterPro" id="IPR003439">
    <property type="entry name" value="ABC_transporter-like_ATP-bd"/>
</dbReference>
<dbReference type="GO" id="GO:0005524">
    <property type="term" value="F:ATP binding"/>
    <property type="evidence" value="ECO:0007669"/>
    <property type="project" value="UniProtKB-KW"/>
</dbReference>
<evidence type="ECO:0000313" key="6">
    <source>
        <dbReference type="Proteomes" id="UP000617628"/>
    </source>
</evidence>
<reference evidence="5" key="1">
    <citation type="submission" date="2021-01" db="EMBL/GenBank/DDBJ databases">
        <title>Modified the classification status of verrucomicrobia.</title>
        <authorList>
            <person name="Feng X."/>
        </authorList>
    </citation>
    <scope>NUCLEOTIDE SEQUENCE</scope>
    <source>
        <strain evidence="5">KCTC 13126</strain>
    </source>
</reference>
<proteinExistence type="predicted"/>
<protein>
    <submittedName>
        <fullName evidence="5">ATP-binding cassette domain-containing protein</fullName>
    </submittedName>
</protein>
<dbReference type="SMART" id="SM00382">
    <property type="entry name" value="AAA"/>
    <property type="match status" value="2"/>
</dbReference>
<comment type="caution">
    <text evidence="5">The sequence shown here is derived from an EMBL/GenBank/DDBJ whole genome shotgun (WGS) entry which is preliminary data.</text>
</comment>